<keyword evidence="3" id="KW-1185">Reference proteome</keyword>
<evidence type="ECO:0000313" key="3">
    <source>
        <dbReference type="Proteomes" id="UP001221757"/>
    </source>
</evidence>
<feature type="compositionally biased region" description="Acidic residues" evidence="1">
    <location>
        <begin position="202"/>
        <end position="211"/>
    </location>
</feature>
<organism evidence="2 3">
    <name type="scientific">Mycena rosella</name>
    <name type="common">Pink bonnet</name>
    <name type="synonym">Agaricus rosellus</name>
    <dbReference type="NCBI Taxonomy" id="1033263"/>
    <lineage>
        <taxon>Eukaryota</taxon>
        <taxon>Fungi</taxon>
        <taxon>Dikarya</taxon>
        <taxon>Basidiomycota</taxon>
        <taxon>Agaricomycotina</taxon>
        <taxon>Agaricomycetes</taxon>
        <taxon>Agaricomycetidae</taxon>
        <taxon>Agaricales</taxon>
        <taxon>Marasmiineae</taxon>
        <taxon>Mycenaceae</taxon>
        <taxon>Mycena</taxon>
    </lineage>
</organism>
<dbReference type="AlphaFoldDB" id="A0AAD7DV00"/>
<sequence>MSRSWPWISCWPCKEQEALCTLLAHLHIEPPLPPPLLVKLSILLQHVQVQCPFDDATLDRAIARFKARVTDALAEGVAALDWGVYEAPEVLELCEFIRIDVPDGRRRCPTSRARAVAVQVFAGAGRGQPGSDEEEDGEEDQVLPQAKPAAPLSDESAPDSDDKQEDEAPLSPVPARKAKAPSKNVRSQPAPPSSEESGHGSDEDEEVENEDQAPLSPPPSSTPQPRANKGKPPGKKTRSKRASAPSEDIECVSRAPRPRPTAMRPRPAAPRARLALSAVYVARLFSKRWVGTGGVLLRSSLLAPPGTAPGSGASTPAACRRITSTRQAGHQALPLVLMLVYTRCPRYRKLAVSPNMSRTCAASVS</sequence>
<protein>
    <submittedName>
        <fullName evidence="2">Uncharacterized protein</fullName>
    </submittedName>
</protein>
<proteinExistence type="predicted"/>
<reference evidence="2" key="1">
    <citation type="submission" date="2023-03" db="EMBL/GenBank/DDBJ databases">
        <title>Massive genome expansion in bonnet fungi (Mycena s.s.) driven by repeated elements and novel gene families across ecological guilds.</title>
        <authorList>
            <consortium name="Lawrence Berkeley National Laboratory"/>
            <person name="Harder C.B."/>
            <person name="Miyauchi S."/>
            <person name="Viragh M."/>
            <person name="Kuo A."/>
            <person name="Thoen E."/>
            <person name="Andreopoulos B."/>
            <person name="Lu D."/>
            <person name="Skrede I."/>
            <person name="Drula E."/>
            <person name="Henrissat B."/>
            <person name="Morin E."/>
            <person name="Kohler A."/>
            <person name="Barry K."/>
            <person name="LaButti K."/>
            <person name="Morin E."/>
            <person name="Salamov A."/>
            <person name="Lipzen A."/>
            <person name="Mereny Z."/>
            <person name="Hegedus B."/>
            <person name="Baldrian P."/>
            <person name="Stursova M."/>
            <person name="Weitz H."/>
            <person name="Taylor A."/>
            <person name="Grigoriev I.V."/>
            <person name="Nagy L.G."/>
            <person name="Martin F."/>
            <person name="Kauserud H."/>
        </authorList>
    </citation>
    <scope>NUCLEOTIDE SEQUENCE</scope>
    <source>
        <strain evidence="2">CBHHK067</strain>
    </source>
</reference>
<evidence type="ECO:0000256" key="1">
    <source>
        <dbReference type="SAM" id="MobiDB-lite"/>
    </source>
</evidence>
<accession>A0AAD7DV00</accession>
<feature type="compositionally biased region" description="Acidic residues" evidence="1">
    <location>
        <begin position="156"/>
        <end position="168"/>
    </location>
</feature>
<comment type="caution">
    <text evidence="2">The sequence shown here is derived from an EMBL/GenBank/DDBJ whole genome shotgun (WGS) entry which is preliminary data.</text>
</comment>
<gene>
    <name evidence="2" type="ORF">B0H17DRAFT_1177028</name>
</gene>
<feature type="compositionally biased region" description="Acidic residues" evidence="1">
    <location>
        <begin position="131"/>
        <end position="141"/>
    </location>
</feature>
<feature type="compositionally biased region" description="Low complexity" evidence="1">
    <location>
        <begin position="260"/>
        <end position="269"/>
    </location>
</feature>
<dbReference type="Proteomes" id="UP001221757">
    <property type="component" value="Unassembled WGS sequence"/>
</dbReference>
<dbReference type="EMBL" id="JARKIE010000022">
    <property type="protein sequence ID" value="KAJ7699601.1"/>
    <property type="molecule type" value="Genomic_DNA"/>
</dbReference>
<feature type="compositionally biased region" description="Basic residues" evidence="1">
    <location>
        <begin position="228"/>
        <end position="241"/>
    </location>
</feature>
<name>A0AAD7DV00_MYCRO</name>
<feature type="region of interest" description="Disordered" evidence="1">
    <location>
        <begin position="123"/>
        <end position="269"/>
    </location>
</feature>
<evidence type="ECO:0000313" key="2">
    <source>
        <dbReference type="EMBL" id="KAJ7699601.1"/>
    </source>
</evidence>